<comment type="caution">
    <text evidence="4">The sequence shown here is derived from an EMBL/GenBank/DDBJ whole genome shotgun (WGS) entry which is preliminary data.</text>
</comment>
<evidence type="ECO:0000313" key="5">
    <source>
        <dbReference type="Proteomes" id="UP000632273"/>
    </source>
</evidence>
<dbReference type="EMBL" id="BMHT01000005">
    <property type="protein sequence ID" value="GGF15480.1"/>
    <property type="molecule type" value="Genomic_DNA"/>
</dbReference>
<dbReference type="InterPro" id="IPR036291">
    <property type="entry name" value="NAD(P)-bd_dom_sf"/>
</dbReference>
<accession>A0ABQ1UC17</accession>
<keyword evidence="2" id="KW-0560">Oxidoreductase</keyword>
<dbReference type="CDD" id="cd05233">
    <property type="entry name" value="SDR_c"/>
    <property type="match status" value="1"/>
</dbReference>
<organism evidence="4 5">
    <name type="scientific">Hymenobacter cavernae</name>
    <dbReference type="NCBI Taxonomy" id="2044852"/>
    <lineage>
        <taxon>Bacteria</taxon>
        <taxon>Pseudomonadati</taxon>
        <taxon>Bacteroidota</taxon>
        <taxon>Cytophagia</taxon>
        <taxon>Cytophagales</taxon>
        <taxon>Hymenobacteraceae</taxon>
        <taxon>Hymenobacter</taxon>
    </lineage>
</organism>
<proteinExistence type="inferred from homology"/>
<reference evidence="5" key="1">
    <citation type="journal article" date="2019" name="Int. J. Syst. Evol. Microbiol.">
        <title>The Global Catalogue of Microorganisms (GCM) 10K type strain sequencing project: providing services to taxonomists for standard genome sequencing and annotation.</title>
        <authorList>
            <consortium name="The Broad Institute Genomics Platform"/>
            <consortium name="The Broad Institute Genome Sequencing Center for Infectious Disease"/>
            <person name="Wu L."/>
            <person name="Ma J."/>
        </authorList>
    </citation>
    <scope>NUCLEOTIDE SEQUENCE [LARGE SCALE GENOMIC DNA]</scope>
    <source>
        <strain evidence="5">CGMCC 1.15197</strain>
    </source>
</reference>
<dbReference type="PIRSF" id="PIRSF000126">
    <property type="entry name" value="11-beta-HSD1"/>
    <property type="match status" value="1"/>
</dbReference>
<dbReference type="Proteomes" id="UP000632273">
    <property type="component" value="Unassembled WGS sequence"/>
</dbReference>
<evidence type="ECO:0000256" key="2">
    <source>
        <dbReference type="ARBA" id="ARBA00023002"/>
    </source>
</evidence>
<dbReference type="PROSITE" id="PS00061">
    <property type="entry name" value="ADH_SHORT"/>
    <property type="match status" value="1"/>
</dbReference>
<dbReference type="RefSeq" id="WP_188814698.1">
    <property type="nucleotide sequence ID" value="NZ_BMHT01000005.1"/>
</dbReference>
<dbReference type="InterPro" id="IPR020904">
    <property type="entry name" value="Sc_DH/Rdtase_CS"/>
</dbReference>
<dbReference type="PANTHER" id="PTHR42901:SF1">
    <property type="entry name" value="ALCOHOL DEHYDROGENASE"/>
    <property type="match status" value="1"/>
</dbReference>
<sequence length="272" mass="29350">MTPFKNQTALITGASSGIGYELAKLFAQNGINMVLVARRKSLLEKLKQDFEQQYQVEVVCLDLDLSILGQAQALYDACKAQNLQIDYLVNNAGYGAYGPVQQADPAGYENMLSLNIITLTTLTTLFVKEMVQRRFGRILNVGSLAAFQSLPNLATYGASKTYVMHFTEGLHAELKGTGVTATVLNPGVTKTGFIERADLGRASAAQGTLLTASAVARAGYRAMMRGKLNVVPGWKNRLLAFTAGITPSRKLLLAISSVVMREAGKLKPGNKQ</sequence>
<dbReference type="PANTHER" id="PTHR42901">
    <property type="entry name" value="ALCOHOL DEHYDROGENASE"/>
    <property type="match status" value="1"/>
</dbReference>
<dbReference type="SUPFAM" id="SSF51735">
    <property type="entry name" value="NAD(P)-binding Rossmann-fold domains"/>
    <property type="match status" value="1"/>
</dbReference>
<evidence type="ECO:0000256" key="3">
    <source>
        <dbReference type="RuleBase" id="RU000363"/>
    </source>
</evidence>
<name>A0ABQ1UC17_9BACT</name>
<dbReference type="Pfam" id="PF00106">
    <property type="entry name" value="adh_short"/>
    <property type="match status" value="1"/>
</dbReference>
<evidence type="ECO:0000256" key="1">
    <source>
        <dbReference type="ARBA" id="ARBA00006484"/>
    </source>
</evidence>
<gene>
    <name evidence="4" type="primary">dltE</name>
    <name evidence="4" type="ORF">GCM10011383_28480</name>
</gene>
<evidence type="ECO:0000313" key="4">
    <source>
        <dbReference type="EMBL" id="GGF15480.1"/>
    </source>
</evidence>
<dbReference type="PRINTS" id="PR00080">
    <property type="entry name" value="SDRFAMILY"/>
</dbReference>
<protein>
    <submittedName>
        <fullName evidence="4">Oxidoreductase</fullName>
    </submittedName>
</protein>
<dbReference type="Gene3D" id="3.40.50.720">
    <property type="entry name" value="NAD(P)-binding Rossmann-like Domain"/>
    <property type="match status" value="1"/>
</dbReference>
<comment type="similarity">
    <text evidence="1 3">Belongs to the short-chain dehydrogenases/reductases (SDR) family.</text>
</comment>
<dbReference type="PRINTS" id="PR00081">
    <property type="entry name" value="GDHRDH"/>
</dbReference>
<dbReference type="InterPro" id="IPR002347">
    <property type="entry name" value="SDR_fam"/>
</dbReference>
<keyword evidence="5" id="KW-1185">Reference proteome</keyword>